<accession>A0ABU1YXE3</accession>
<name>A0ABU1YXE3_9MICC</name>
<gene>
    <name evidence="2" type="ORF">J2S67_000297</name>
</gene>
<evidence type="ECO:0000256" key="1">
    <source>
        <dbReference type="SAM" id="Phobius"/>
    </source>
</evidence>
<dbReference type="EMBL" id="JAVDXX010000001">
    <property type="protein sequence ID" value="MDR7293029.1"/>
    <property type="molecule type" value="Genomic_DNA"/>
</dbReference>
<feature type="transmembrane region" description="Helical" evidence="1">
    <location>
        <begin position="51"/>
        <end position="68"/>
    </location>
</feature>
<evidence type="ECO:0000313" key="2">
    <source>
        <dbReference type="EMBL" id="MDR7293029.1"/>
    </source>
</evidence>
<dbReference type="Proteomes" id="UP001180715">
    <property type="component" value="Unassembled WGS sequence"/>
</dbReference>
<protein>
    <submittedName>
        <fullName evidence="2">Na+/melibiose symporter-like transporter</fullName>
    </submittedName>
</protein>
<reference evidence="2" key="1">
    <citation type="submission" date="2023-07" db="EMBL/GenBank/DDBJ databases">
        <title>Sequencing the genomes of 1000 actinobacteria strains.</title>
        <authorList>
            <person name="Klenk H.-P."/>
        </authorList>
    </citation>
    <scope>NUCLEOTIDE SEQUENCE</scope>
    <source>
        <strain evidence="2">DSM 13068</strain>
    </source>
</reference>
<keyword evidence="1" id="KW-0812">Transmembrane</keyword>
<keyword evidence="1" id="KW-0472">Membrane</keyword>
<proteinExistence type="predicted"/>
<evidence type="ECO:0000313" key="3">
    <source>
        <dbReference type="Proteomes" id="UP001180715"/>
    </source>
</evidence>
<feature type="transmembrane region" description="Helical" evidence="1">
    <location>
        <begin position="80"/>
        <end position="98"/>
    </location>
</feature>
<comment type="caution">
    <text evidence="2">The sequence shown here is derived from an EMBL/GenBank/DDBJ whole genome shotgun (WGS) entry which is preliminary data.</text>
</comment>
<keyword evidence="1" id="KW-1133">Transmembrane helix</keyword>
<sequence length="131" mass="13719">MANLTTPLLTTTGLVGGFEVARRTKNRPLGGAVLAVCGIFATFIWVKKVGWPRALVLLGIYLGAFGYSHPLAKKVGAEEAVAIVTAASGLSALLFGGYKRSEAKVAAKREERKAARAHKAAQKKVAALSAK</sequence>
<keyword evidence="3" id="KW-1185">Reference proteome</keyword>
<feature type="transmembrane region" description="Helical" evidence="1">
    <location>
        <begin position="27"/>
        <end position="46"/>
    </location>
</feature>
<dbReference type="RefSeq" id="WP_310245617.1">
    <property type="nucleotide sequence ID" value="NZ_JAVDXX010000001.1"/>
</dbReference>
<organism evidence="2 3">
    <name type="scientific">Pseudoglutamicibacter albus</name>
    <dbReference type="NCBI Taxonomy" id="98671"/>
    <lineage>
        <taxon>Bacteria</taxon>
        <taxon>Bacillati</taxon>
        <taxon>Actinomycetota</taxon>
        <taxon>Actinomycetes</taxon>
        <taxon>Micrococcales</taxon>
        <taxon>Micrococcaceae</taxon>
        <taxon>Pseudoglutamicibacter</taxon>
    </lineage>
</organism>